<keyword evidence="2" id="KW-1185">Reference proteome</keyword>
<evidence type="ECO:0008006" key="3">
    <source>
        <dbReference type="Google" id="ProtNLM"/>
    </source>
</evidence>
<dbReference type="Proteomes" id="UP000475862">
    <property type="component" value="Unassembled WGS sequence"/>
</dbReference>
<organism evidence="1 2">
    <name type="scientific">Aphis glycines</name>
    <name type="common">Soybean aphid</name>
    <dbReference type="NCBI Taxonomy" id="307491"/>
    <lineage>
        <taxon>Eukaryota</taxon>
        <taxon>Metazoa</taxon>
        <taxon>Ecdysozoa</taxon>
        <taxon>Arthropoda</taxon>
        <taxon>Hexapoda</taxon>
        <taxon>Insecta</taxon>
        <taxon>Pterygota</taxon>
        <taxon>Neoptera</taxon>
        <taxon>Paraneoptera</taxon>
        <taxon>Hemiptera</taxon>
        <taxon>Sternorrhyncha</taxon>
        <taxon>Aphidomorpha</taxon>
        <taxon>Aphidoidea</taxon>
        <taxon>Aphididae</taxon>
        <taxon>Aphidini</taxon>
        <taxon>Aphis</taxon>
        <taxon>Aphis</taxon>
    </lineage>
</organism>
<reference evidence="1 2" key="1">
    <citation type="submission" date="2019-08" db="EMBL/GenBank/DDBJ databases">
        <title>The genome of the soybean aphid Biotype 1, its phylome, world population structure and adaptation to the North American continent.</title>
        <authorList>
            <person name="Giordano R."/>
            <person name="Donthu R.K."/>
            <person name="Hernandez A.G."/>
            <person name="Wright C.L."/>
            <person name="Zimin A.V."/>
        </authorList>
    </citation>
    <scope>NUCLEOTIDE SEQUENCE [LARGE SCALE GENOMIC DNA]</scope>
    <source>
        <tissue evidence="1">Whole aphids</tissue>
    </source>
</reference>
<gene>
    <name evidence="1" type="ORF">AGLY_015070</name>
</gene>
<name>A0A6G0T2Z4_APHGL</name>
<dbReference type="AlphaFoldDB" id="A0A6G0T2Z4"/>
<dbReference type="EMBL" id="VYZN01000065">
    <property type="protein sequence ID" value="KAE9525020.1"/>
    <property type="molecule type" value="Genomic_DNA"/>
</dbReference>
<proteinExistence type="predicted"/>
<comment type="caution">
    <text evidence="1">The sequence shown here is derived from an EMBL/GenBank/DDBJ whole genome shotgun (WGS) entry which is preliminary data.</text>
</comment>
<protein>
    <recommendedName>
        <fullName evidence="3">Reverse transcriptase domain-containing protein</fullName>
    </recommendedName>
</protein>
<evidence type="ECO:0000313" key="2">
    <source>
        <dbReference type="Proteomes" id="UP000475862"/>
    </source>
</evidence>
<accession>A0A6G0T2Z4</accession>
<sequence>MVGGCRTVWKAVQNSIAQDEWSSCGGENRTRLSEDGDRQSVSSLPSDGLWNCMPFRASRHFFRGRGRSHCQAILEQKEAPGPDNITNRIIGEVHKIYPVMLAKVYNQCLVEGTVPARWKESRVVLLRKGNKPEGVPSSYRPLLLNITYNSVLKTVLPKVAELIGFADDTLVVAYGRTTSEFESAANVALEIVARKISSLDLAIAVEKTQALICGRRLIRQRKSASNSAGSCPTLVDRARAAVVPSVLLYDAPLWADTLEVVPENVRQLNKTQRKVLLCSIRGYRSVSEVAVGVLVSTPPADLLAMERRKLFIHRRTTANETEAKPGPTAISVENAFCVALRIDKFTW</sequence>
<evidence type="ECO:0000313" key="1">
    <source>
        <dbReference type="EMBL" id="KAE9525020.1"/>
    </source>
</evidence>
<dbReference type="OrthoDB" id="6627439at2759"/>